<proteinExistence type="predicted"/>
<feature type="region of interest" description="Disordered" evidence="1">
    <location>
        <begin position="228"/>
        <end position="256"/>
    </location>
</feature>
<reference evidence="3 4" key="1">
    <citation type="journal article" date="2008" name="Nature">
        <title>The genome of the choanoflagellate Monosiga brevicollis and the origin of metazoans.</title>
        <authorList>
            <consortium name="JGI Sequencing"/>
            <person name="King N."/>
            <person name="Westbrook M.J."/>
            <person name="Young S.L."/>
            <person name="Kuo A."/>
            <person name="Abedin M."/>
            <person name="Chapman J."/>
            <person name="Fairclough S."/>
            <person name="Hellsten U."/>
            <person name="Isogai Y."/>
            <person name="Letunic I."/>
            <person name="Marr M."/>
            <person name="Pincus D."/>
            <person name="Putnam N."/>
            <person name="Rokas A."/>
            <person name="Wright K.J."/>
            <person name="Zuzow R."/>
            <person name="Dirks W."/>
            <person name="Good M."/>
            <person name="Goodstein D."/>
            <person name="Lemons D."/>
            <person name="Li W."/>
            <person name="Lyons J.B."/>
            <person name="Morris A."/>
            <person name="Nichols S."/>
            <person name="Richter D.J."/>
            <person name="Salamov A."/>
            <person name="Bork P."/>
            <person name="Lim W.A."/>
            <person name="Manning G."/>
            <person name="Miller W.T."/>
            <person name="McGinnis W."/>
            <person name="Shapiro H."/>
            <person name="Tjian R."/>
            <person name="Grigoriev I.V."/>
            <person name="Rokhsar D."/>
        </authorList>
    </citation>
    <scope>NUCLEOTIDE SEQUENCE [LARGE SCALE GENOMIC DNA]</scope>
    <source>
        <strain evidence="4">MX1 / ATCC 50154</strain>
    </source>
</reference>
<dbReference type="AlphaFoldDB" id="A9V185"/>
<evidence type="ECO:0000313" key="4">
    <source>
        <dbReference type="Proteomes" id="UP000001357"/>
    </source>
</evidence>
<sequence length="256" mass="28517">MFHGPQRGLFLRAPRRDWLVAALSAVVILMVHGTVVRAQTITAAETTQPASITAASTTLAATTRTKAPHRCDERVCEVLHREVCHDKTTADCGPCKALYMSETSPNIGNTPCVRLVPDNQGNEQSTADLDWPELPDEHQDKGDSNSSNGNKSRSPTFLAGMLLVVMCVVGTIAFVFYRLNRNSRRIFELRHDLNAGDDDDQETLIDEEGRVMGFHRYKAKKQKNRFASLDLSDDDDDDDEQSDLDEDFAEEAQHLV</sequence>
<keyword evidence="2" id="KW-1133">Transmembrane helix</keyword>
<dbReference type="RefSeq" id="XP_001746378.1">
    <property type="nucleotide sequence ID" value="XM_001746326.1"/>
</dbReference>
<keyword evidence="2" id="KW-0812">Transmembrane</keyword>
<feature type="compositionally biased region" description="Acidic residues" evidence="1">
    <location>
        <begin position="231"/>
        <end position="250"/>
    </location>
</feature>
<dbReference type="KEGG" id="mbr:MONBRDRAFT_26054"/>
<dbReference type="Proteomes" id="UP000001357">
    <property type="component" value="Unassembled WGS sequence"/>
</dbReference>
<evidence type="ECO:0000256" key="1">
    <source>
        <dbReference type="SAM" id="MobiDB-lite"/>
    </source>
</evidence>
<dbReference type="InParanoid" id="A9V185"/>
<evidence type="ECO:0000313" key="3">
    <source>
        <dbReference type="EMBL" id="EDQ88765.1"/>
    </source>
</evidence>
<accession>A9V185</accession>
<organism evidence="3 4">
    <name type="scientific">Monosiga brevicollis</name>
    <name type="common">Choanoflagellate</name>
    <dbReference type="NCBI Taxonomy" id="81824"/>
    <lineage>
        <taxon>Eukaryota</taxon>
        <taxon>Choanoflagellata</taxon>
        <taxon>Craspedida</taxon>
        <taxon>Salpingoecidae</taxon>
        <taxon>Monosiga</taxon>
    </lineage>
</organism>
<protein>
    <submittedName>
        <fullName evidence="3">Uncharacterized protein</fullName>
    </submittedName>
</protein>
<feature type="region of interest" description="Disordered" evidence="1">
    <location>
        <begin position="111"/>
        <end position="152"/>
    </location>
</feature>
<keyword evidence="2" id="KW-0472">Membrane</keyword>
<name>A9V185_MONBE</name>
<feature type="transmembrane region" description="Helical" evidence="2">
    <location>
        <begin position="157"/>
        <end position="177"/>
    </location>
</feature>
<evidence type="ECO:0000256" key="2">
    <source>
        <dbReference type="SAM" id="Phobius"/>
    </source>
</evidence>
<dbReference type="GeneID" id="5891714"/>
<gene>
    <name evidence="3" type="ORF">MONBRDRAFT_26054</name>
</gene>
<dbReference type="EMBL" id="CH991553">
    <property type="protein sequence ID" value="EDQ88765.1"/>
    <property type="molecule type" value="Genomic_DNA"/>
</dbReference>
<keyword evidence="4" id="KW-1185">Reference proteome</keyword>